<sequence length="120" mass="13240">MNSATSEDRWICVLGSFANLGGREFTFQLLLGGGQITGLQLGRQCGGPEVFDQKKEEFEGAGAKPMLNFGDMNPVILCLKKGKNETKPAKFYYENVLKAPGKIVLSPIEDWSNQFGFDMK</sequence>
<organism evidence="1 2">
    <name type="scientific">Symbiodinium natans</name>
    <dbReference type="NCBI Taxonomy" id="878477"/>
    <lineage>
        <taxon>Eukaryota</taxon>
        <taxon>Sar</taxon>
        <taxon>Alveolata</taxon>
        <taxon>Dinophyceae</taxon>
        <taxon>Suessiales</taxon>
        <taxon>Symbiodiniaceae</taxon>
        <taxon>Symbiodinium</taxon>
    </lineage>
</organism>
<dbReference type="Proteomes" id="UP000604046">
    <property type="component" value="Unassembled WGS sequence"/>
</dbReference>
<comment type="caution">
    <text evidence="1">The sequence shown here is derived from an EMBL/GenBank/DDBJ whole genome shotgun (WGS) entry which is preliminary data.</text>
</comment>
<evidence type="ECO:0000313" key="2">
    <source>
        <dbReference type="Proteomes" id="UP000604046"/>
    </source>
</evidence>
<evidence type="ECO:0000313" key="1">
    <source>
        <dbReference type="EMBL" id="CAE7568074.1"/>
    </source>
</evidence>
<accession>A0A812UGJ8</accession>
<dbReference type="AlphaFoldDB" id="A0A812UGJ8"/>
<reference evidence="1" key="1">
    <citation type="submission" date="2021-02" db="EMBL/GenBank/DDBJ databases">
        <authorList>
            <person name="Dougan E. K."/>
            <person name="Rhodes N."/>
            <person name="Thang M."/>
            <person name="Chan C."/>
        </authorList>
    </citation>
    <scope>NUCLEOTIDE SEQUENCE</scope>
</reference>
<dbReference type="EMBL" id="CAJNDS010002701">
    <property type="protein sequence ID" value="CAE7568074.1"/>
    <property type="molecule type" value="Genomic_DNA"/>
</dbReference>
<proteinExistence type="predicted"/>
<keyword evidence="2" id="KW-1185">Reference proteome</keyword>
<gene>
    <name evidence="1" type="ORF">SNAT2548_LOCUS32254</name>
</gene>
<name>A0A812UGJ8_9DINO</name>
<protein>
    <submittedName>
        <fullName evidence="1">Uncharacterized protein</fullName>
    </submittedName>
</protein>